<name>A0AAC8W5P8_9PROT</name>
<gene>
    <name evidence="2" type="ORF">AL072_32155</name>
</gene>
<organism evidence="2 3">
    <name type="scientific">Azospirillum thiophilum</name>
    <dbReference type="NCBI Taxonomy" id="528244"/>
    <lineage>
        <taxon>Bacteria</taxon>
        <taxon>Pseudomonadati</taxon>
        <taxon>Pseudomonadota</taxon>
        <taxon>Alphaproteobacteria</taxon>
        <taxon>Rhodospirillales</taxon>
        <taxon>Azospirillaceae</taxon>
        <taxon>Azospirillum</taxon>
    </lineage>
</organism>
<evidence type="ECO:0000313" key="2">
    <source>
        <dbReference type="EMBL" id="ALG75588.1"/>
    </source>
</evidence>
<proteinExistence type="predicted"/>
<keyword evidence="3" id="KW-1185">Reference proteome</keyword>
<dbReference type="InterPro" id="IPR055259">
    <property type="entry name" value="YkvP/CgeB_Glyco_trans-like"/>
</dbReference>
<dbReference type="KEGG" id="ati:AL072_32155"/>
<accession>A0AAC8W5P8</accession>
<feature type="domain" description="Spore protein YkvP/CgeB glycosyl transferase-like" evidence="1">
    <location>
        <begin position="2"/>
        <end position="142"/>
    </location>
</feature>
<dbReference type="Proteomes" id="UP000069935">
    <property type="component" value="Chromosome 7"/>
</dbReference>
<reference evidence="3" key="1">
    <citation type="submission" date="2015-08" db="EMBL/GenBank/DDBJ databases">
        <title>Complete Genome Sequence of Azospirillum thiophilum BV-S.</title>
        <authorList>
            <person name="Fomenkov A."/>
            <person name="Vincze T."/>
            <person name="Grabovich M."/>
            <person name="Dubinina G."/>
            <person name="Orlova M."/>
            <person name="Belousova E."/>
            <person name="Roberts R.J."/>
        </authorList>
    </citation>
    <scope>NUCLEOTIDE SEQUENCE [LARGE SCALE GENOMIC DNA]</scope>
    <source>
        <strain evidence="3">BV-S</strain>
    </source>
</reference>
<dbReference type="EMBL" id="CP012407">
    <property type="protein sequence ID" value="ALG75588.1"/>
    <property type="molecule type" value="Genomic_DNA"/>
</dbReference>
<protein>
    <recommendedName>
        <fullName evidence="1">Spore protein YkvP/CgeB glycosyl transferase-like domain-containing protein</fullName>
    </recommendedName>
</protein>
<dbReference type="Pfam" id="PF13524">
    <property type="entry name" value="Glyco_trans_1_2"/>
    <property type="match status" value="1"/>
</dbReference>
<dbReference type="AlphaFoldDB" id="A0AAC8W5P8"/>
<evidence type="ECO:0000259" key="1">
    <source>
        <dbReference type="Pfam" id="PF13524"/>
    </source>
</evidence>
<sequence>MLRRLAEADALALHGTQERWSHLPEAYQGPLPFDGRSVIGAAHHWGMGLCLHLPQHRAYGVPNMRVFELAAAGAVIIADRHPFIEHWFADNVLYIDTDGGEEETAARILDRVAWIRSHPAEARAMAAAAQSIFNRHLCLERLLEPLPGLLAALARDRSHPRSRPVHVGVLLPGTGDLAERLKSLNRQKDEGCLSLTALIPAAQLCADSTHLAPGPTGLTIRSLAEPAGPATLQAALDGIDALAILPEGIEWHQGHLAGLAAAAEAEGGAIAAGIWPAPEEPTGFPIDPAEPLALPPPDDGLIPEGRRLARAWLRAGGFYCRVERLDGLAAESEDWLTLALNLPPALAEAGELSLPPVPSLTLLRLPAPTLVPALRAWPGAKEPESRDRPPRLTGINDLNPALAASVPFLWRPGDFEQLPAVGPLWLYGAGQGGELVHDGLPAAARTRLRGFLDSRRQGEMLGLPLLRPSDLDPAEMAATTIIIAAQYVSDILLTLRRGQIAPARIVNAYPYIAARQEAMARRQADPPLP</sequence>
<evidence type="ECO:0000313" key="3">
    <source>
        <dbReference type="Proteomes" id="UP000069935"/>
    </source>
</evidence>
<dbReference type="RefSeq" id="WP_060721762.1">
    <property type="nucleotide sequence ID" value="NZ_CP012407.1"/>
</dbReference>
<reference evidence="2 3" key="2">
    <citation type="journal article" date="2016" name="Genome Announc.">
        <title>Complete Genome Sequence of a Strain of Azospirillum thiophilum Isolated from a Sulfide Spring.</title>
        <authorList>
            <person name="Fomenkov A."/>
            <person name="Vincze T."/>
            <person name="Grabovich M."/>
            <person name="Anton B.P."/>
            <person name="Dubinina G."/>
            <person name="Orlova M."/>
            <person name="Belousova E."/>
            <person name="Roberts R.J."/>
        </authorList>
    </citation>
    <scope>NUCLEOTIDE SEQUENCE [LARGE SCALE GENOMIC DNA]</scope>
    <source>
        <strain evidence="2 3">BV-S</strain>
    </source>
</reference>